<evidence type="ECO:0000256" key="7">
    <source>
        <dbReference type="SAM" id="SignalP"/>
    </source>
</evidence>
<evidence type="ECO:0000313" key="8">
    <source>
        <dbReference type="EMBL" id="CBN79193.1"/>
    </source>
</evidence>
<protein>
    <submittedName>
        <fullName evidence="8">Uncharacterized protein</fullName>
    </submittedName>
</protein>
<dbReference type="AlphaFoldDB" id="D8LC10"/>
<dbReference type="EMBL" id="FN647683">
    <property type="protein sequence ID" value="CBN79193.1"/>
    <property type="molecule type" value="Genomic_DNA"/>
</dbReference>
<dbReference type="eggNOG" id="KOG1944">
    <property type="taxonomic scope" value="Eukaryota"/>
</dbReference>
<dbReference type="OMA" id="HEYRYAL"/>
<dbReference type="GO" id="GO:0005737">
    <property type="term" value="C:cytoplasm"/>
    <property type="evidence" value="ECO:0007669"/>
    <property type="project" value="TreeGrafter"/>
</dbReference>
<dbReference type="OrthoDB" id="430207at2759"/>
<evidence type="ECO:0000256" key="2">
    <source>
        <dbReference type="ARBA" id="ARBA00006824"/>
    </source>
</evidence>
<dbReference type="InterPro" id="IPR007248">
    <property type="entry name" value="Mpv17_PMP22"/>
</dbReference>
<evidence type="ECO:0000313" key="9">
    <source>
        <dbReference type="Proteomes" id="UP000002630"/>
    </source>
</evidence>
<dbReference type="STRING" id="2880.D8LC10"/>
<feature type="transmembrane region" description="Helical" evidence="6">
    <location>
        <begin position="171"/>
        <end position="193"/>
    </location>
</feature>
<keyword evidence="5 6" id="KW-0472">Membrane</keyword>
<comment type="similarity">
    <text evidence="2 6">Belongs to the peroxisomal membrane protein PXMP2/4 family.</text>
</comment>
<dbReference type="Pfam" id="PF04117">
    <property type="entry name" value="Mpv17_PMP22"/>
    <property type="match status" value="1"/>
</dbReference>
<evidence type="ECO:0000256" key="5">
    <source>
        <dbReference type="ARBA" id="ARBA00023136"/>
    </source>
</evidence>
<accession>D8LC10</accession>
<evidence type="ECO:0000256" key="1">
    <source>
        <dbReference type="ARBA" id="ARBA00004141"/>
    </source>
</evidence>
<evidence type="ECO:0000256" key="6">
    <source>
        <dbReference type="RuleBase" id="RU363053"/>
    </source>
</evidence>
<dbReference type="EMBL" id="FN649733">
    <property type="protein sequence ID" value="CBN79193.1"/>
    <property type="molecule type" value="Genomic_DNA"/>
</dbReference>
<keyword evidence="7" id="KW-0732">Signal</keyword>
<feature type="signal peptide" evidence="7">
    <location>
        <begin position="1"/>
        <end position="21"/>
    </location>
</feature>
<reference evidence="8 9" key="1">
    <citation type="journal article" date="2010" name="Nature">
        <title>The Ectocarpus genome and the independent evolution of multicellularity in brown algae.</title>
        <authorList>
            <person name="Cock J.M."/>
            <person name="Sterck L."/>
            <person name="Rouze P."/>
            <person name="Scornet D."/>
            <person name="Allen A.E."/>
            <person name="Amoutzias G."/>
            <person name="Anthouard V."/>
            <person name="Artiguenave F."/>
            <person name="Aury J.M."/>
            <person name="Badger J.H."/>
            <person name="Beszteri B."/>
            <person name="Billiau K."/>
            <person name="Bonnet E."/>
            <person name="Bothwell J.H."/>
            <person name="Bowler C."/>
            <person name="Boyen C."/>
            <person name="Brownlee C."/>
            <person name="Carrano C.J."/>
            <person name="Charrier B."/>
            <person name="Cho G.Y."/>
            <person name="Coelho S.M."/>
            <person name="Collen J."/>
            <person name="Corre E."/>
            <person name="Da Silva C."/>
            <person name="Delage L."/>
            <person name="Delaroque N."/>
            <person name="Dittami S.M."/>
            <person name="Doulbeau S."/>
            <person name="Elias M."/>
            <person name="Farnham G."/>
            <person name="Gachon C.M."/>
            <person name="Gschloessl B."/>
            <person name="Heesch S."/>
            <person name="Jabbari K."/>
            <person name="Jubin C."/>
            <person name="Kawai H."/>
            <person name="Kimura K."/>
            <person name="Kloareg B."/>
            <person name="Kupper F.C."/>
            <person name="Lang D."/>
            <person name="Le Bail A."/>
            <person name="Leblanc C."/>
            <person name="Lerouge P."/>
            <person name="Lohr M."/>
            <person name="Lopez P.J."/>
            <person name="Martens C."/>
            <person name="Maumus F."/>
            <person name="Michel G."/>
            <person name="Miranda-Saavedra D."/>
            <person name="Morales J."/>
            <person name="Moreau H."/>
            <person name="Motomura T."/>
            <person name="Nagasato C."/>
            <person name="Napoli C.A."/>
            <person name="Nelson D.R."/>
            <person name="Nyvall-Collen P."/>
            <person name="Peters A.F."/>
            <person name="Pommier C."/>
            <person name="Potin P."/>
            <person name="Poulain J."/>
            <person name="Quesneville H."/>
            <person name="Read B."/>
            <person name="Rensing S.A."/>
            <person name="Ritter A."/>
            <person name="Rousvoal S."/>
            <person name="Samanta M."/>
            <person name="Samson G."/>
            <person name="Schroeder D.C."/>
            <person name="Segurens B."/>
            <person name="Strittmatter M."/>
            <person name="Tonon T."/>
            <person name="Tregear J.W."/>
            <person name="Valentin K."/>
            <person name="von Dassow P."/>
            <person name="Yamagishi T."/>
            <person name="Van de Peer Y."/>
            <person name="Wincker P."/>
        </authorList>
    </citation>
    <scope>NUCLEOTIDE SEQUENCE [LARGE SCALE GENOMIC DNA]</scope>
    <source>
        <strain evidence="9">Ec32 / CCAP1310/4</strain>
    </source>
</reference>
<dbReference type="InParanoid" id="D8LC10"/>
<dbReference type="Proteomes" id="UP000002630">
    <property type="component" value="Linkage Group LG08"/>
</dbReference>
<feature type="transmembrane region" description="Helical" evidence="6">
    <location>
        <begin position="275"/>
        <end position="293"/>
    </location>
</feature>
<evidence type="ECO:0000256" key="3">
    <source>
        <dbReference type="ARBA" id="ARBA00022692"/>
    </source>
</evidence>
<proteinExistence type="inferred from homology"/>
<dbReference type="PANTHER" id="PTHR11266:SF17">
    <property type="entry name" value="PROTEIN MPV17"/>
    <property type="match status" value="1"/>
</dbReference>
<dbReference type="GO" id="GO:0016020">
    <property type="term" value="C:membrane"/>
    <property type="evidence" value="ECO:0007669"/>
    <property type="project" value="UniProtKB-SubCell"/>
</dbReference>
<dbReference type="PROSITE" id="PS51257">
    <property type="entry name" value="PROKAR_LIPOPROTEIN"/>
    <property type="match status" value="1"/>
</dbReference>
<dbReference type="PANTHER" id="PTHR11266">
    <property type="entry name" value="PEROXISOMAL MEMBRANE PROTEIN 2, PXMP2 MPV17"/>
    <property type="match status" value="1"/>
</dbReference>
<organism evidence="8 9">
    <name type="scientific">Ectocarpus siliculosus</name>
    <name type="common">Brown alga</name>
    <name type="synonym">Conferva siliculosa</name>
    <dbReference type="NCBI Taxonomy" id="2880"/>
    <lineage>
        <taxon>Eukaryota</taxon>
        <taxon>Sar</taxon>
        <taxon>Stramenopiles</taxon>
        <taxon>Ochrophyta</taxon>
        <taxon>PX clade</taxon>
        <taxon>Phaeophyceae</taxon>
        <taxon>Ectocarpales</taxon>
        <taxon>Ectocarpaceae</taxon>
        <taxon>Ectocarpus</taxon>
    </lineage>
</organism>
<sequence length="295" mass="30942">MVRCSALPAALVALGSSSCTAFVTPLVTRVPVAPSTTSMSLKGPAGRSSSPINKAASVVGKALFGRPGGVKMGNNNNDGGMMGGGNGNINNGGQGSFDDNEEEGRGMDALAMLGVLATVKDGAGGAWDAYNSALADKPILVKACTSFVGFSIGDFLAQKGTSKESFSYARLARMAAFGFLFHGTISHFFYNALDSALPGTAAMTVIQKVIIDQVFWAPIFTLIFFTWIGVTSGASPSEIVAKVKSDLVQGVVGSWTVWPLAHTINFKFVPTEQRLLYINSIQIFYNVFLSIIGSK</sequence>
<keyword evidence="9" id="KW-1185">Reference proteome</keyword>
<keyword evidence="3 6" id="KW-0812">Transmembrane</keyword>
<name>D8LC10_ECTSI</name>
<feature type="chain" id="PRO_5003116944" evidence="7">
    <location>
        <begin position="22"/>
        <end position="295"/>
    </location>
</feature>
<evidence type="ECO:0000256" key="4">
    <source>
        <dbReference type="ARBA" id="ARBA00022989"/>
    </source>
</evidence>
<gene>
    <name evidence="8" type="ORF">Esi_0010_0105</name>
</gene>
<feature type="transmembrane region" description="Helical" evidence="6">
    <location>
        <begin position="214"/>
        <end position="234"/>
    </location>
</feature>
<comment type="subcellular location">
    <subcellularLocation>
        <location evidence="1">Membrane</location>
        <topology evidence="1">Multi-pass membrane protein</topology>
    </subcellularLocation>
</comment>
<keyword evidence="4 6" id="KW-1133">Transmembrane helix</keyword>